<dbReference type="EC" id="2.7.11.1" evidence="6"/>
<accession>A0A1J7FXA5</accession>
<keyword evidence="10" id="KW-0645">Protease</keyword>
<dbReference type="Pfam" id="PF04258">
    <property type="entry name" value="Peptidase_A22B"/>
    <property type="match status" value="1"/>
</dbReference>
<evidence type="ECO:0000313" key="29">
    <source>
        <dbReference type="Proteomes" id="UP000188354"/>
    </source>
</evidence>
<comment type="subcellular location">
    <subcellularLocation>
        <location evidence="2">Cell membrane</location>
        <topology evidence="2">Lipid-anchor</topology>
    </subcellularLocation>
    <subcellularLocation>
        <location evidence="3">Endosome membrane</location>
        <topology evidence="3">Multi-pass membrane protein</topology>
    </subcellularLocation>
</comment>
<evidence type="ECO:0000256" key="7">
    <source>
        <dbReference type="ARBA" id="ARBA00022475"/>
    </source>
</evidence>
<feature type="transmembrane region" description="Helical" evidence="26">
    <location>
        <begin position="911"/>
        <end position="931"/>
    </location>
</feature>
<evidence type="ECO:0000256" key="6">
    <source>
        <dbReference type="ARBA" id="ARBA00012513"/>
    </source>
</evidence>
<evidence type="ECO:0000256" key="22">
    <source>
        <dbReference type="ARBA" id="ARBA00023180"/>
    </source>
</evidence>
<dbReference type="InterPro" id="IPR001245">
    <property type="entry name" value="Ser-Thr/Tyr_kinase_cat_dom"/>
</dbReference>
<feature type="transmembrane region" description="Helical" evidence="26">
    <location>
        <begin position="829"/>
        <end position="849"/>
    </location>
</feature>
<feature type="transmembrane region" description="Helical" evidence="26">
    <location>
        <begin position="488"/>
        <end position="508"/>
    </location>
</feature>
<evidence type="ECO:0000256" key="25">
    <source>
        <dbReference type="ARBA" id="ARBA00048679"/>
    </source>
</evidence>
<gene>
    <name evidence="28" type="ORF">TanjilG_18005</name>
</gene>
<comment type="function">
    <text evidence="1">Intramembrane-cleaving aspartic protease (I-CLiP) that cleaves type II membrane signal peptides in the hydrophobic plane of the membrane.</text>
</comment>
<comment type="catalytic activity">
    <reaction evidence="24">
        <text>L-threonyl-[protein] + ATP = O-phospho-L-threonyl-[protein] + ADP + H(+)</text>
        <dbReference type="Rhea" id="RHEA:46608"/>
        <dbReference type="Rhea" id="RHEA-COMP:11060"/>
        <dbReference type="Rhea" id="RHEA-COMP:11605"/>
        <dbReference type="ChEBI" id="CHEBI:15378"/>
        <dbReference type="ChEBI" id="CHEBI:30013"/>
        <dbReference type="ChEBI" id="CHEBI:30616"/>
        <dbReference type="ChEBI" id="CHEBI:61977"/>
        <dbReference type="ChEBI" id="CHEBI:456216"/>
        <dbReference type="EC" id="2.7.11.1"/>
    </reaction>
</comment>
<keyword evidence="12 26" id="KW-0812">Transmembrane</keyword>
<dbReference type="FunFam" id="3.50.30.30:FF:000007">
    <property type="entry name" value="Signal peptide peptidase-like 3"/>
    <property type="match status" value="1"/>
</dbReference>
<evidence type="ECO:0000256" key="17">
    <source>
        <dbReference type="ARBA" id="ARBA00022777"/>
    </source>
</evidence>
<feature type="transmembrane region" description="Helical" evidence="26">
    <location>
        <begin position="976"/>
        <end position="993"/>
    </location>
</feature>
<dbReference type="Gene3D" id="3.50.30.30">
    <property type="match status" value="1"/>
</dbReference>
<dbReference type="FunFam" id="1.10.510.10:FF:000069">
    <property type="entry name" value="probable serine/threonine-protein kinase At5g41260"/>
    <property type="match status" value="1"/>
</dbReference>
<dbReference type="SUPFAM" id="SSF56112">
    <property type="entry name" value="Protein kinase-like (PK-like)"/>
    <property type="match status" value="1"/>
</dbReference>
<keyword evidence="13" id="KW-0519">Myristate</keyword>
<dbReference type="PANTHER" id="PTHR45863:SF2">
    <property type="entry name" value="SERINE_THREONINE-PROTEIN KINASE BSK7-RELATED"/>
    <property type="match status" value="1"/>
</dbReference>
<evidence type="ECO:0000256" key="16">
    <source>
        <dbReference type="ARBA" id="ARBA00022753"/>
    </source>
</evidence>
<evidence type="ECO:0000313" key="28">
    <source>
        <dbReference type="EMBL" id="OIV92654.1"/>
    </source>
</evidence>
<dbReference type="PANTHER" id="PTHR45863">
    <property type="entry name" value="SERINE/THREONINE-PROTEIN KINASE BSK5"/>
    <property type="match status" value="1"/>
</dbReference>
<evidence type="ECO:0000256" key="1">
    <source>
        <dbReference type="ARBA" id="ARBA00003012"/>
    </source>
</evidence>
<dbReference type="GO" id="GO:0010008">
    <property type="term" value="C:endosome membrane"/>
    <property type="evidence" value="ECO:0007669"/>
    <property type="project" value="UniProtKB-SubCell"/>
</dbReference>
<dbReference type="Proteomes" id="UP000188354">
    <property type="component" value="Chromosome LG18"/>
</dbReference>
<comment type="catalytic activity">
    <reaction evidence="25">
        <text>L-seryl-[protein] + ATP = O-phospho-L-seryl-[protein] + ADP + H(+)</text>
        <dbReference type="Rhea" id="RHEA:17989"/>
        <dbReference type="Rhea" id="RHEA-COMP:9863"/>
        <dbReference type="Rhea" id="RHEA-COMP:11604"/>
        <dbReference type="ChEBI" id="CHEBI:15378"/>
        <dbReference type="ChEBI" id="CHEBI:29999"/>
        <dbReference type="ChEBI" id="CHEBI:30616"/>
        <dbReference type="ChEBI" id="CHEBI:83421"/>
        <dbReference type="ChEBI" id="CHEBI:456216"/>
        <dbReference type="EC" id="2.7.11.1"/>
    </reaction>
</comment>
<dbReference type="PROSITE" id="PS50011">
    <property type="entry name" value="PROTEIN_KINASE_DOM"/>
    <property type="match status" value="1"/>
</dbReference>
<dbReference type="InterPro" id="IPR058209">
    <property type="entry name" value="TPR_BSK1_C"/>
</dbReference>
<evidence type="ECO:0000256" key="12">
    <source>
        <dbReference type="ARBA" id="ARBA00022692"/>
    </source>
</evidence>
<dbReference type="InterPro" id="IPR011009">
    <property type="entry name" value="Kinase-like_dom_sf"/>
</dbReference>
<dbReference type="Gene3D" id="1.10.510.10">
    <property type="entry name" value="Transferase(Phosphotransferase) domain 1"/>
    <property type="match status" value="1"/>
</dbReference>
<evidence type="ECO:0000256" key="21">
    <source>
        <dbReference type="ARBA" id="ARBA00023136"/>
    </source>
</evidence>
<keyword evidence="19" id="KW-0067">ATP-binding</keyword>
<proteinExistence type="inferred from homology"/>
<dbReference type="EMBL" id="CM007378">
    <property type="protein sequence ID" value="OIV92654.1"/>
    <property type="molecule type" value="Genomic_DNA"/>
</dbReference>
<dbReference type="GO" id="GO:0009742">
    <property type="term" value="P:brassinosteroid mediated signaling pathway"/>
    <property type="evidence" value="ECO:0007669"/>
    <property type="project" value="UniProtKB-KW"/>
</dbReference>
<dbReference type="Pfam" id="PF25575">
    <property type="entry name" value="TPR_BSK1_C"/>
    <property type="match status" value="1"/>
</dbReference>
<evidence type="ECO:0000256" key="11">
    <source>
        <dbReference type="ARBA" id="ARBA00022679"/>
    </source>
</evidence>
<keyword evidence="14" id="KW-0732">Signal</keyword>
<dbReference type="Gramene" id="OIV92654">
    <property type="protein sequence ID" value="OIV92654"/>
    <property type="gene ID" value="TanjilG_18005"/>
</dbReference>
<dbReference type="SMART" id="SM00730">
    <property type="entry name" value="PSN"/>
    <property type="match status" value="1"/>
</dbReference>
<dbReference type="FunFam" id="3.30.200.20:FF:000154">
    <property type="entry name" value="probable serine/threonine-protein kinase At4g35230"/>
    <property type="match status" value="1"/>
</dbReference>
<organism evidence="28 29">
    <name type="scientific">Lupinus angustifolius</name>
    <name type="common">Narrow-leaved blue lupine</name>
    <dbReference type="NCBI Taxonomy" id="3871"/>
    <lineage>
        <taxon>Eukaryota</taxon>
        <taxon>Viridiplantae</taxon>
        <taxon>Streptophyta</taxon>
        <taxon>Embryophyta</taxon>
        <taxon>Tracheophyta</taxon>
        <taxon>Spermatophyta</taxon>
        <taxon>Magnoliopsida</taxon>
        <taxon>eudicotyledons</taxon>
        <taxon>Gunneridae</taxon>
        <taxon>Pentapetalae</taxon>
        <taxon>rosids</taxon>
        <taxon>fabids</taxon>
        <taxon>Fabales</taxon>
        <taxon>Fabaceae</taxon>
        <taxon>Papilionoideae</taxon>
        <taxon>50 kb inversion clade</taxon>
        <taxon>genistoids sensu lato</taxon>
        <taxon>core genistoids</taxon>
        <taxon>Genisteae</taxon>
        <taxon>Lupinus</taxon>
    </lineage>
</organism>
<feature type="transmembrane region" description="Helical" evidence="26">
    <location>
        <begin position="679"/>
        <end position="700"/>
    </location>
</feature>
<dbReference type="InterPro" id="IPR000719">
    <property type="entry name" value="Prot_kinase_dom"/>
</dbReference>
<sequence>MSYNLFKFLARCWGAGQKFPVTKDQVNDIENEDKGGSNDLPQFREYTFDELWKATSGFAVENIVSEHGEKAPNVVYKGKLANQVQIAVKRFNSSAWPDARQFLEEARAVGHLRNRRLTNLLGCCCEGDERLLVAEYMPNDTLAKHLFHWKAQPMKWAMRLRVALHLAQALEYCTSKGRAIYHDLNAYRVVFDNEGNPRLSCFGLMKNSRNGKSYSTNLAFTPPEYLRTGKVSPESVTYSFGTLLLDLVSGKHIPPSRALELIRDRNLQVLTDSSLEGQFSNDEGTELLRLASRCLQFEPQERPNPKLLVTALTHLQKDSQVPSYVLMGIPHDVAALSLSPLAEACLRMDLSVIHEMMEKIGYRDDEGTATELSFQMWTNQMKESLSSKMKGDSAFRHKDFKTAIESYTVFIDVGTTISPTVFARRSLCYLMMDMAEEALNDALQAQVIFIFSYIASYLQAVALIALGKENEAQVALIEVHASMVMENNSLILLLCVLILVLHGVPSVIAGDIVHDDDSTPKKPGCENQFVLVKVQTWVNDIEDAEFVGVGARFGRTIVSKEKNARYTRLVLSDPRNCCSPPKKKIVGDVIMVDRGNCTFLKKARTAQAANASAILIINNQKELYKMVCDPDETDLNIHIPAVMLPLDAGTRLEKMLMSTSSVSVQLYSPRRPVVDIAEVFLWLMAVLTILCASYWSAWGAREAAIEQDKLLKDASDDVPNIKNAGVSGVVNMNMTAAVLFVVIASCFLFMVYKLMSSWFLEVLVVLFCIGGVEGMQTCLVALLSRWFKDASESYIKVPFFGAFSYLTLAVSPFCITFAVLWAVYRNASFAWIGQDILGVALIITVLQIVHVPNLKVGTVLLSCAVVYDLFWVFFSTKLFRESVMIVVARGDKSGEDGIPMLLKFPRILDPWGGYSIIGFGDILLPGMLLAFSLRYDWLSNKKLANGYFLWAMIAYGFGLLITYVALNLMDGHGQPALIYIVPFTLGTLLTLGWKRGDVMVLWTRGEPERVCPHIRLQHSGELGHDER</sequence>
<keyword evidence="21 26" id="KW-0472">Membrane</keyword>
<dbReference type="GO" id="GO:0005524">
    <property type="term" value="F:ATP binding"/>
    <property type="evidence" value="ECO:0007669"/>
    <property type="project" value="UniProtKB-KW"/>
</dbReference>
<protein>
    <recommendedName>
        <fullName evidence="6">non-specific serine/threonine protein kinase</fullName>
        <ecNumber evidence="6">2.7.11.1</ecNumber>
    </recommendedName>
</protein>
<name>A0A1J7FXA5_LUPAN</name>
<keyword evidence="22" id="KW-0325">Glycoprotein</keyword>
<evidence type="ECO:0000256" key="18">
    <source>
        <dbReference type="ARBA" id="ARBA00022801"/>
    </source>
</evidence>
<dbReference type="InterPro" id="IPR006639">
    <property type="entry name" value="Preselin/SPP"/>
</dbReference>
<reference evidence="28 29" key="1">
    <citation type="journal article" date="2017" name="Plant Biotechnol. J.">
        <title>A comprehensive draft genome sequence for lupin (Lupinus angustifolius), an emerging health food: insights into plant-microbe interactions and legume evolution.</title>
        <authorList>
            <person name="Hane J.K."/>
            <person name="Ming Y."/>
            <person name="Kamphuis L.G."/>
            <person name="Nelson M.N."/>
            <person name="Garg G."/>
            <person name="Atkins C.A."/>
            <person name="Bayer P.E."/>
            <person name="Bravo A."/>
            <person name="Bringans S."/>
            <person name="Cannon S."/>
            <person name="Edwards D."/>
            <person name="Foley R."/>
            <person name="Gao L.L."/>
            <person name="Harrison M.J."/>
            <person name="Huang W."/>
            <person name="Hurgobin B."/>
            <person name="Li S."/>
            <person name="Liu C.W."/>
            <person name="McGrath A."/>
            <person name="Morahan G."/>
            <person name="Murray J."/>
            <person name="Weller J."/>
            <person name="Jian J."/>
            <person name="Singh K.B."/>
        </authorList>
    </citation>
    <scope>NUCLEOTIDE SEQUENCE [LARGE SCALE GENOMIC DNA]</scope>
    <source>
        <strain evidence="29">cv. Tanjil</strain>
        <tissue evidence="28">Whole plant</tissue>
    </source>
</reference>
<dbReference type="GO" id="GO:0005886">
    <property type="term" value="C:plasma membrane"/>
    <property type="evidence" value="ECO:0007669"/>
    <property type="project" value="UniProtKB-SubCell"/>
</dbReference>
<feature type="transmembrane region" description="Helical" evidence="26">
    <location>
        <begin position="799"/>
        <end position="823"/>
    </location>
</feature>
<dbReference type="GO" id="GO:0042500">
    <property type="term" value="F:aspartic endopeptidase activity, intramembrane cleaving"/>
    <property type="evidence" value="ECO:0007669"/>
    <property type="project" value="InterPro"/>
</dbReference>
<keyword evidence="11" id="KW-0808">Transferase</keyword>
<evidence type="ECO:0000256" key="26">
    <source>
        <dbReference type="SAM" id="Phobius"/>
    </source>
</evidence>
<dbReference type="InterPro" id="IPR003137">
    <property type="entry name" value="PA_domain"/>
</dbReference>
<keyword evidence="15" id="KW-0547">Nucleotide-binding</keyword>
<keyword evidence="9" id="KW-1070">Brassinosteroid signaling pathway</keyword>
<dbReference type="InterPro" id="IPR046450">
    <property type="entry name" value="PA_dom_sf"/>
</dbReference>
<dbReference type="SUPFAM" id="SSF52025">
    <property type="entry name" value="PA domain"/>
    <property type="match status" value="1"/>
</dbReference>
<keyword evidence="17" id="KW-0418">Kinase</keyword>
<evidence type="ECO:0000256" key="14">
    <source>
        <dbReference type="ARBA" id="ARBA00022729"/>
    </source>
</evidence>
<keyword evidence="16" id="KW-0967">Endosome</keyword>
<dbReference type="AlphaFoldDB" id="A0A1J7FXA5"/>
<evidence type="ECO:0000256" key="24">
    <source>
        <dbReference type="ARBA" id="ARBA00047899"/>
    </source>
</evidence>
<evidence type="ECO:0000259" key="27">
    <source>
        <dbReference type="PROSITE" id="PS50011"/>
    </source>
</evidence>
<dbReference type="InterPro" id="IPR045845">
    <property type="entry name" value="BSK"/>
</dbReference>
<evidence type="ECO:0000256" key="20">
    <source>
        <dbReference type="ARBA" id="ARBA00022989"/>
    </source>
</evidence>
<feature type="transmembrane region" description="Helical" evidence="26">
    <location>
        <begin position="856"/>
        <end position="874"/>
    </location>
</feature>
<evidence type="ECO:0000256" key="9">
    <source>
        <dbReference type="ARBA" id="ARBA00022626"/>
    </source>
</evidence>
<evidence type="ECO:0000256" key="10">
    <source>
        <dbReference type="ARBA" id="ARBA00022670"/>
    </source>
</evidence>
<evidence type="ECO:0000256" key="15">
    <source>
        <dbReference type="ARBA" id="ARBA00022741"/>
    </source>
</evidence>
<evidence type="ECO:0000256" key="8">
    <source>
        <dbReference type="ARBA" id="ARBA00022527"/>
    </source>
</evidence>
<comment type="similarity">
    <text evidence="5">Belongs to the protein kinase superfamily. Ser/Thr protein kinase family.</text>
</comment>
<feature type="transmembrane region" description="Helical" evidence="26">
    <location>
        <begin position="758"/>
        <end position="787"/>
    </location>
</feature>
<keyword evidence="18" id="KW-0378">Hydrolase</keyword>
<dbReference type="Gene3D" id="3.30.200.20">
    <property type="entry name" value="Phosphorylase Kinase, domain 1"/>
    <property type="match status" value="1"/>
</dbReference>
<dbReference type="GO" id="GO:0004674">
    <property type="term" value="F:protein serine/threonine kinase activity"/>
    <property type="evidence" value="ECO:0007669"/>
    <property type="project" value="UniProtKB-KW"/>
</dbReference>
<dbReference type="SUPFAM" id="SSF48452">
    <property type="entry name" value="TPR-like"/>
    <property type="match status" value="1"/>
</dbReference>
<comment type="similarity">
    <text evidence="4">Belongs to the peptidase A22B family.</text>
</comment>
<keyword evidence="7" id="KW-1003">Cell membrane</keyword>
<keyword evidence="23" id="KW-0449">Lipoprotein</keyword>
<dbReference type="Pfam" id="PF02225">
    <property type="entry name" value="PA"/>
    <property type="match status" value="1"/>
</dbReference>
<dbReference type="InterPro" id="IPR007369">
    <property type="entry name" value="Peptidase_A22B_SPP"/>
</dbReference>
<dbReference type="Pfam" id="PF07714">
    <property type="entry name" value="PK_Tyr_Ser-Thr"/>
    <property type="match status" value="1"/>
</dbReference>
<evidence type="ECO:0000256" key="4">
    <source>
        <dbReference type="ARBA" id="ARBA00006859"/>
    </source>
</evidence>
<feature type="transmembrane region" description="Helical" evidence="26">
    <location>
        <begin position="447"/>
        <end position="467"/>
    </location>
</feature>
<keyword evidence="8" id="KW-0723">Serine/threonine-protein kinase</keyword>
<evidence type="ECO:0000256" key="5">
    <source>
        <dbReference type="ARBA" id="ARBA00008684"/>
    </source>
</evidence>
<evidence type="ECO:0000256" key="3">
    <source>
        <dbReference type="ARBA" id="ARBA00004337"/>
    </source>
</evidence>
<keyword evidence="20 26" id="KW-1133">Transmembrane helix</keyword>
<dbReference type="Gene3D" id="1.25.40.10">
    <property type="entry name" value="Tetratricopeptide repeat domain"/>
    <property type="match status" value="1"/>
</dbReference>
<keyword evidence="29" id="KW-1185">Reference proteome</keyword>
<evidence type="ECO:0000256" key="19">
    <source>
        <dbReference type="ARBA" id="ARBA00022840"/>
    </source>
</evidence>
<feature type="transmembrane region" description="Helical" evidence="26">
    <location>
        <begin position="943"/>
        <end position="964"/>
    </location>
</feature>
<feature type="domain" description="Protein kinase" evidence="27">
    <location>
        <begin position="61"/>
        <end position="315"/>
    </location>
</feature>
<feature type="transmembrane region" description="Helical" evidence="26">
    <location>
        <begin position="732"/>
        <end position="752"/>
    </location>
</feature>
<dbReference type="GO" id="GO:0006508">
    <property type="term" value="P:proteolysis"/>
    <property type="evidence" value="ECO:0007669"/>
    <property type="project" value="UniProtKB-KW"/>
</dbReference>
<evidence type="ECO:0000256" key="23">
    <source>
        <dbReference type="ARBA" id="ARBA00023288"/>
    </source>
</evidence>
<evidence type="ECO:0000256" key="2">
    <source>
        <dbReference type="ARBA" id="ARBA00004193"/>
    </source>
</evidence>
<dbReference type="InterPro" id="IPR011990">
    <property type="entry name" value="TPR-like_helical_dom_sf"/>
</dbReference>
<evidence type="ECO:0000256" key="13">
    <source>
        <dbReference type="ARBA" id="ARBA00022707"/>
    </source>
</evidence>